<feature type="compositionally biased region" description="Basic and acidic residues" evidence="1">
    <location>
        <begin position="41"/>
        <end position="56"/>
    </location>
</feature>
<reference evidence="3" key="1">
    <citation type="submission" date="2022-03" db="EMBL/GenBank/DDBJ databases">
        <title>Genome Identification and Characterization of new species Bdellovibrio reynosense LBG001 sp. nov. from a Mexico soil sample.</title>
        <authorList>
            <person name="Camilli A."/>
            <person name="Ajao Y."/>
            <person name="Guo X."/>
        </authorList>
    </citation>
    <scope>NUCLEOTIDE SEQUENCE</scope>
    <source>
        <strain evidence="3">LBG001</strain>
    </source>
</reference>
<proteinExistence type="predicted"/>
<feature type="signal peptide" evidence="2">
    <location>
        <begin position="1"/>
        <end position="19"/>
    </location>
</feature>
<name>A0ABY4C9F7_9BACT</name>
<dbReference type="Proteomes" id="UP000830116">
    <property type="component" value="Chromosome"/>
</dbReference>
<dbReference type="EMBL" id="CP093442">
    <property type="protein sequence ID" value="UOF01580.1"/>
    <property type="molecule type" value="Genomic_DNA"/>
</dbReference>
<gene>
    <name evidence="3" type="ORF">MNR06_01260</name>
</gene>
<evidence type="ECO:0000313" key="4">
    <source>
        <dbReference type="Proteomes" id="UP000830116"/>
    </source>
</evidence>
<evidence type="ECO:0000313" key="3">
    <source>
        <dbReference type="EMBL" id="UOF01580.1"/>
    </source>
</evidence>
<keyword evidence="2" id="KW-0732">Signal</keyword>
<accession>A0ABY4C9F7</accession>
<organism evidence="3 4">
    <name type="scientific">Bdellovibrio reynosensis</name>
    <dbReference type="NCBI Taxonomy" id="2835041"/>
    <lineage>
        <taxon>Bacteria</taxon>
        <taxon>Pseudomonadati</taxon>
        <taxon>Bdellovibrionota</taxon>
        <taxon>Bdellovibrionia</taxon>
        <taxon>Bdellovibrionales</taxon>
        <taxon>Pseudobdellovibrionaceae</taxon>
        <taxon>Bdellovibrio</taxon>
    </lineage>
</organism>
<feature type="compositionally biased region" description="Low complexity" evidence="1">
    <location>
        <begin position="21"/>
        <end position="40"/>
    </location>
</feature>
<feature type="chain" id="PRO_5045739332" evidence="2">
    <location>
        <begin position="20"/>
        <end position="81"/>
    </location>
</feature>
<protein>
    <submittedName>
        <fullName evidence="3">Uncharacterized protein</fullName>
    </submittedName>
</protein>
<keyword evidence="4" id="KW-1185">Reference proteome</keyword>
<dbReference type="RefSeq" id="WP_243538063.1">
    <property type="nucleotide sequence ID" value="NZ_CP093442.1"/>
</dbReference>
<evidence type="ECO:0000256" key="2">
    <source>
        <dbReference type="SAM" id="SignalP"/>
    </source>
</evidence>
<evidence type="ECO:0000256" key="1">
    <source>
        <dbReference type="SAM" id="MobiDB-lite"/>
    </source>
</evidence>
<sequence length="81" mass="8260">MKIASIIMSLVFVGAVAQAADTHGGHGTATPATTTANPEAAHGETQAHTEMKAEKKATKKKTAKKEEKKEEAAPAAAPAGH</sequence>
<feature type="region of interest" description="Disordered" evidence="1">
    <location>
        <begin position="21"/>
        <end position="81"/>
    </location>
</feature>